<proteinExistence type="predicted"/>
<feature type="transmembrane region" description="Helical" evidence="5">
    <location>
        <begin position="172"/>
        <end position="194"/>
    </location>
</feature>
<dbReference type="AlphaFoldDB" id="A0A815E2C5"/>
<evidence type="ECO:0000256" key="4">
    <source>
        <dbReference type="ARBA" id="ARBA00023136"/>
    </source>
</evidence>
<dbReference type="Proteomes" id="UP000663828">
    <property type="component" value="Unassembled WGS sequence"/>
</dbReference>
<sequence>MTISIVDSLLSHPFTLNYLRIGQVTPSTNSLCLFWNLINSNCSFATYLTMAWASIERHLLIFYPTVFTTRYRRILCHYTPLLVAAFVYPIMFSIIVVFVYPCRNEFIMSSIFCGYSCALRIPSVAMYARIAHNFIPTFIVVGSSLALLVRVITQKRRIHRNQFNWRRYRRMIVQLMTIISLFLVLTTPVTLVSIVQYCCLPMFGAAVQMPYLSFLIRFLNILMPFVCLSLLPEIWPKLLPGKTRRGRIVPVRTKTNNLLRT</sequence>
<dbReference type="GO" id="GO:0004930">
    <property type="term" value="F:G protein-coupled receptor activity"/>
    <property type="evidence" value="ECO:0007669"/>
    <property type="project" value="InterPro"/>
</dbReference>
<dbReference type="CDD" id="cd00637">
    <property type="entry name" value="7tm_classA_rhodopsin-like"/>
    <property type="match status" value="1"/>
</dbReference>
<dbReference type="SUPFAM" id="SSF81321">
    <property type="entry name" value="Family A G protein-coupled receptor-like"/>
    <property type="match status" value="1"/>
</dbReference>
<reference evidence="8" key="1">
    <citation type="submission" date="2021-02" db="EMBL/GenBank/DDBJ databases">
        <authorList>
            <person name="Nowell W R."/>
        </authorList>
    </citation>
    <scope>NUCLEOTIDE SEQUENCE</scope>
</reference>
<evidence type="ECO:0000256" key="5">
    <source>
        <dbReference type="SAM" id="Phobius"/>
    </source>
</evidence>
<evidence type="ECO:0000313" key="8">
    <source>
        <dbReference type="EMBL" id="CAF1306494.1"/>
    </source>
</evidence>
<evidence type="ECO:0000259" key="6">
    <source>
        <dbReference type="PROSITE" id="PS50262"/>
    </source>
</evidence>
<dbReference type="Gene3D" id="1.20.1070.10">
    <property type="entry name" value="Rhodopsin 7-helix transmembrane proteins"/>
    <property type="match status" value="1"/>
</dbReference>
<dbReference type="PROSITE" id="PS50262">
    <property type="entry name" value="G_PROTEIN_RECEP_F1_2"/>
    <property type="match status" value="1"/>
</dbReference>
<keyword evidence="2 5" id="KW-0812">Transmembrane</keyword>
<feature type="domain" description="G-protein coupled receptors family 1 profile" evidence="6">
    <location>
        <begin position="1"/>
        <end position="235"/>
    </location>
</feature>
<dbReference type="InterPro" id="IPR017452">
    <property type="entry name" value="GPCR_Rhodpsn_7TM"/>
</dbReference>
<keyword evidence="9" id="KW-1185">Reference proteome</keyword>
<comment type="subcellular location">
    <subcellularLocation>
        <location evidence="1">Membrane</location>
    </subcellularLocation>
</comment>
<feature type="transmembrane region" description="Helical" evidence="5">
    <location>
        <begin position="134"/>
        <end position="152"/>
    </location>
</feature>
<dbReference type="Pfam" id="PF00001">
    <property type="entry name" value="7tm_1"/>
    <property type="match status" value="1"/>
</dbReference>
<evidence type="ECO:0000256" key="2">
    <source>
        <dbReference type="ARBA" id="ARBA00022692"/>
    </source>
</evidence>
<dbReference type="EMBL" id="CAJNOJ010000012">
    <property type="protein sequence ID" value="CAF0797436.1"/>
    <property type="molecule type" value="Genomic_DNA"/>
</dbReference>
<dbReference type="InterPro" id="IPR000276">
    <property type="entry name" value="GPCR_Rhodpsn"/>
</dbReference>
<dbReference type="GO" id="GO:0016020">
    <property type="term" value="C:membrane"/>
    <property type="evidence" value="ECO:0007669"/>
    <property type="project" value="UniProtKB-SubCell"/>
</dbReference>
<feature type="transmembrane region" description="Helical" evidence="5">
    <location>
        <begin position="214"/>
        <end position="235"/>
    </location>
</feature>
<accession>A0A815E2C5</accession>
<evidence type="ECO:0000256" key="3">
    <source>
        <dbReference type="ARBA" id="ARBA00022989"/>
    </source>
</evidence>
<feature type="transmembrane region" description="Helical" evidence="5">
    <location>
        <begin position="78"/>
        <end position="99"/>
    </location>
</feature>
<dbReference type="Proteomes" id="UP000663852">
    <property type="component" value="Unassembled WGS sequence"/>
</dbReference>
<organism evidence="8 9">
    <name type="scientific">Adineta ricciae</name>
    <name type="common">Rotifer</name>
    <dbReference type="NCBI Taxonomy" id="249248"/>
    <lineage>
        <taxon>Eukaryota</taxon>
        <taxon>Metazoa</taxon>
        <taxon>Spiralia</taxon>
        <taxon>Gnathifera</taxon>
        <taxon>Rotifera</taxon>
        <taxon>Eurotatoria</taxon>
        <taxon>Bdelloidea</taxon>
        <taxon>Adinetida</taxon>
        <taxon>Adinetidae</taxon>
        <taxon>Adineta</taxon>
    </lineage>
</organism>
<protein>
    <recommendedName>
        <fullName evidence="6">G-protein coupled receptors family 1 profile domain-containing protein</fullName>
    </recommendedName>
</protein>
<keyword evidence="4 5" id="KW-0472">Membrane</keyword>
<name>A0A815E2C5_ADIRI</name>
<dbReference type="OrthoDB" id="9993991at2759"/>
<keyword evidence="3 5" id="KW-1133">Transmembrane helix</keyword>
<evidence type="ECO:0000313" key="7">
    <source>
        <dbReference type="EMBL" id="CAF0797436.1"/>
    </source>
</evidence>
<comment type="caution">
    <text evidence="8">The sequence shown here is derived from an EMBL/GenBank/DDBJ whole genome shotgun (WGS) entry which is preliminary data.</text>
</comment>
<dbReference type="EMBL" id="CAJNOR010002525">
    <property type="protein sequence ID" value="CAF1306494.1"/>
    <property type="molecule type" value="Genomic_DNA"/>
</dbReference>
<evidence type="ECO:0000313" key="9">
    <source>
        <dbReference type="Proteomes" id="UP000663828"/>
    </source>
</evidence>
<evidence type="ECO:0000256" key="1">
    <source>
        <dbReference type="ARBA" id="ARBA00004370"/>
    </source>
</evidence>
<gene>
    <name evidence="7" type="ORF">EDS130_LOCUS4672</name>
    <name evidence="8" type="ORF">XAT740_LOCUS29146</name>
</gene>